<keyword evidence="2" id="KW-0732">Signal</keyword>
<dbReference type="HOGENOM" id="CLU_923394_0_0_4"/>
<keyword evidence="1" id="KW-1003">Cell membrane</keyword>
<evidence type="ECO:0000313" key="6">
    <source>
        <dbReference type="EMBL" id="ABN02550.1"/>
    </source>
</evidence>
<name>A2S6R2_BURM9</name>
<keyword evidence="4" id="KW-0564">Palmitate</keyword>
<dbReference type="PANTHER" id="PTHR41164">
    <property type="entry name" value="CURLI PRODUCTION ASSEMBLY/TRANSPORT COMPONENT CSGG"/>
    <property type="match status" value="1"/>
</dbReference>
<evidence type="ECO:0000256" key="3">
    <source>
        <dbReference type="ARBA" id="ARBA00023136"/>
    </source>
</evidence>
<evidence type="ECO:0000256" key="2">
    <source>
        <dbReference type="ARBA" id="ARBA00022729"/>
    </source>
</evidence>
<dbReference type="Proteomes" id="UP000002283">
    <property type="component" value="Chromosome I"/>
</dbReference>
<dbReference type="GO" id="GO:0030288">
    <property type="term" value="C:outer membrane-bounded periplasmic space"/>
    <property type="evidence" value="ECO:0007669"/>
    <property type="project" value="InterPro"/>
</dbReference>
<keyword evidence="3" id="KW-0472">Membrane</keyword>
<dbReference type="EMBL" id="CP000546">
    <property type="protein sequence ID" value="ABN02550.1"/>
    <property type="molecule type" value="Genomic_DNA"/>
</dbReference>
<evidence type="ECO:0000256" key="4">
    <source>
        <dbReference type="ARBA" id="ARBA00023139"/>
    </source>
</evidence>
<dbReference type="Pfam" id="PF03783">
    <property type="entry name" value="CsgG"/>
    <property type="match status" value="1"/>
</dbReference>
<proteinExistence type="predicted"/>
<accession>A2S6R2</accession>
<dbReference type="AlphaFoldDB" id="A2S6R2"/>
<reference evidence="6 7" key="1">
    <citation type="submission" date="2007-01" db="EMBL/GenBank/DDBJ databases">
        <authorList>
            <person name="DeShazer D."/>
            <person name="Woods D.E."/>
            <person name="Nierman W.C."/>
        </authorList>
    </citation>
    <scope>NUCLEOTIDE SEQUENCE [LARGE SCALE GENOMIC DNA]</scope>
    <source>
        <strain evidence="6 7">NCTC 10229</strain>
    </source>
</reference>
<sequence length="301" mass="31531">MLHLTYGSASRGQHAIAAGRRARAAHAFTGAAAGGDPNRASAIRRFAFARRGGSRRPVRRAAADTACLAISKEGPSFETSKTVLACLAASAIVALSGCATEASRTLPVPPSASAQKPFAGKPVGIAVGKFDNRSSYMRGIFTDGVDRLGGQAKTILVTQLQQSRRFNVLDRENLDEIKQEAAFMKKAQAVKGANYVVTGDVTEFGRKEVGDQQLFGILGRGKSQIAYAKVNLNIVDTTTSEVVLSSQGAGEYSLSNREIIGFGGTAGYDSTLNGKVLDLAIQDAVNHLVEQVDAGALASGK</sequence>
<gene>
    <name evidence="6" type="ordered locus">BMA10229_A1651</name>
</gene>
<organism evidence="6 7">
    <name type="scientific">Burkholderia mallei (strain NCTC 10229)</name>
    <dbReference type="NCBI Taxonomy" id="412022"/>
    <lineage>
        <taxon>Bacteria</taxon>
        <taxon>Pseudomonadati</taxon>
        <taxon>Pseudomonadota</taxon>
        <taxon>Betaproteobacteria</taxon>
        <taxon>Burkholderiales</taxon>
        <taxon>Burkholderiaceae</taxon>
        <taxon>Burkholderia</taxon>
        <taxon>pseudomallei group</taxon>
    </lineage>
</organism>
<dbReference type="KEGG" id="bml:BMA10229_A1651"/>
<dbReference type="SUPFAM" id="SSF52964">
    <property type="entry name" value="TolB, N-terminal domain"/>
    <property type="match status" value="1"/>
</dbReference>
<evidence type="ECO:0000256" key="5">
    <source>
        <dbReference type="ARBA" id="ARBA00023288"/>
    </source>
</evidence>
<dbReference type="InterPro" id="IPR005534">
    <property type="entry name" value="Curli_assmbl/transp-comp_CsgG"/>
</dbReference>
<evidence type="ECO:0000256" key="1">
    <source>
        <dbReference type="ARBA" id="ARBA00022475"/>
    </source>
</evidence>
<dbReference type="PANTHER" id="PTHR41164:SF1">
    <property type="entry name" value="CURLI PRODUCTION ASSEMBLY_TRANSPORT COMPONENT CSGG"/>
    <property type="match status" value="1"/>
</dbReference>
<evidence type="ECO:0000313" key="7">
    <source>
        <dbReference type="Proteomes" id="UP000002283"/>
    </source>
</evidence>
<dbReference type="Gene3D" id="3.40.50.10610">
    <property type="entry name" value="ABC-type transport auxiliary lipoprotein component"/>
    <property type="match status" value="1"/>
</dbReference>
<protein>
    <submittedName>
        <fullName evidence="6">Putative curli production assembly/transport component CsgG</fullName>
    </submittedName>
</protein>
<keyword evidence="5" id="KW-0449">Lipoprotein</keyword>